<accession>A0A3M7R6I0</accession>
<keyword evidence="2" id="KW-1185">Reference proteome</keyword>
<protein>
    <submittedName>
        <fullName evidence="1">Uncharacterized protein</fullName>
    </submittedName>
</protein>
<sequence length="186" mass="22040">MGKRFQYYLNDSVKIPRQTIYSRKKRKKENILHQFNKICITKLDIATDYKMLSRELLNITNESIDYSKHWFCNKCSKKIVYFLLYTCNESNKATSFNYNQDVISDVSDGEYYKYFKTNMPSNNSGFENNYSMTLNTDGIELSLKSNISVWPVYLSINEIPIQYRFYIDNILIAGSLIKYVTKKNYT</sequence>
<proteinExistence type="predicted"/>
<dbReference type="Proteomes" id="UP000276133">
    <property type="component" value="Unassembled WGS sequence"/>
</dbReference>
<organism evidence="1 2">
    <name type="scientific">Brachionus plicatilis</name>
    <name type="common">Marine rotifer</name>
    <name type="synonym">Brachionus muelleri</name>
    <dbReference type="NCBI Taxonomy" id="10195"/>
    <lineage>
        <taxon>Eukaryota</taxon>
        <taxon>Metazoa</taxon>
        <taxon>Spiralia</taxon>
        <taxon>Gnathifera</taxon>
        <taxon>Rotifera</taxon>
        <taxon>Eurotatoria</taxon>
        <taxon>Monogononta</taxon>
        <taxon>Pseudotrocha</taxon>
        <taxon>Ploima</taxon>
        <taxon>Brachionidae</taxon>
        <taxon>Brachionus</taxon>
    </lineage>
</organism>
<dbReference type="EMBL" id="REGN01004114">
    <property type="protein sequence ID" value="RNA19059.1"/>
    <property type="molecule type" value="Genomic_DNA"/>
</dbReference>
<comment type="caution">
    <text evidence="1">The sequence shown here is derived from an EMBL/GenBank/DDBJ whole genome shotgun (WGS) entry which is preliminary data.</text>
</comment>
<dbReference type="AlphaFoldDB" id="A0A3M7R6I0"/>
<reference evidence="1 2" key="1">
    <citation type="journal article" date="2018" name="Sci. Rep.">
        <title>Genomic signatures of local adaptation to the degree of environmental predictability in rotifers.</title>
        <authorList>
            <person name="Franch-Gras L."/>
            <person name="Hahn C."/>
            <person name="Garcia-Roger E.M."/>
            <person name="Carmona M.J."/>
            <person name="Serra M."/>
            <person name="Gomez A."/>
        </authorList>
    </citation>
    <scope>NUCLEOTIDE SEQUENCE [LARGE SCALE GENOMIC DNA]</scope>
    <source>
        <strain evidence="1">HYR1</strain>
    </source>
</reference>
<dbReference type="OrthoDB" id="10010998at2759"/>
<name>A0A3M7R6I0_BRAPC</name>
<evidence type="ECO:0000313" key="1">
    <source>
        <dbReference type="EMBL" id="RNA19059.1"/>
    </source>
</evidence>
<gene>
    <name evidence="1" type="ORF">BpHYR1_034527</name>
</gene>
<evidence type="ECO:0000313" key="2">
    <source>
        <dbReference type="Proteomes" id="UP000276133"/>
    </source>
</evidence>